<dbReference type="Pfam" id="PF04972">
    <property type="entry name" value="BON"/>
    <property type="match status" value="2"/>
</dbReference>
<keyword evidence="5" id="KW-1185">Reference proteome</keyword>
<feature type="chain" id="PRO_5006914690" evidence="2">
    <location>
        <begin position="25"/>
        <end position="227"/>
    </location>
</feature>
<dbReference type="EMBL" id="LNYJ01000011">
    <property type="protein sequence ID" value="KTD18067.1"/>
    <property type="molecule type" value="Genomic_DNA"/>
</dbReference>
<dbReference type="SMART" id="SM00749">
    <property type="entry name" value="BON"/>
    <property type="match status" value="2"/>
</dbReference>
<dbReference type="PATRIC" id="fig|456.5.peg.2552"/>
<evidence type="ECO:0000256" key="2">
    <source>
        <dbReference type="SAM" id="SignalP"/>
    </source>
</evidence>
<dbReference type="AlphaFoldDB" id="A0A0W0VD70"/>
<protein>
    <submittedName>
        <fullName evidence="4">Osmotically inducible protein Y</fullName>
    </submittedName>
</protein>
<gene>
    <name evidence="4" type="ORF">Ljor_2373</name>
</gene>
<dbReference type="STRING" id="456.Ljor_2373"/>
<comment type="caution">
    <text evidence="4">The sequence shown here is derived from an EMBL/GenBank/DDBJ whole genome shotgun (WGS) entry which is preliminary data.</text>
</comment>
<evidence type="ECO:0000259" key="3">
    <source>
        <dbReference type="PROSITE" id="PS50914"/>
    </source>
</evidence>
<dbReference type="RefSeq" id="WP_058471763.1">
    <property type="nucleotide sequence ID" value="NZ_CAAAIC010000001.1"/>
</dbReference>
<feature type="domain" description="BON" evidence="3">
    <location>
        <begin position="144"/>
        <end position="216"/>
    </location>
</feature>
<dbReference type="PANTHER" id="PTHR34606:SF15">
    <property type="entry name" value="BON DOMAIN-CONTAINING PROTEIN"/>
    <property type="match status" value="1"/>
</dbReference>
<dbReference type="PANTHER" id="PTHR34606">
    <property type="entry name" value="BON DOMAIN-CONTAINING PROTEIN"/>
    <property type="match status" value="1"/>
</dbReference>
<evidence type="ECO:0000256" key="1">
    <source>
        <dbReference type="SAM" id="MobiDB-lite"/>
    </source>
</evidence>
<dbReference type="InterPro" id="IPR007055">
    <property type="entry name" value="BON_dom"/>
</dbReference>
<dbReference type="Proteomes" id="UP000055035">
    <property type="component" value="Unassembled WGS sequence"/>
</dbReference>
<evidence type="ECO:0000313" key="5">
    <source>
        <dbReference type="Proteomes" id="UP000055035"/>
    </source>
</evidence>
<dbReference type="OrthoDB" id="5638756at2"/>
<dbReference type="InterPro" id="IPR014004">
    <property type="entry name" value="Transpt-assoc_nodulatn_dom_bac"/>
</dbReference>
<feature type="compositionally biased region" description="Polar residues" evidence="1">
    <location>
        <begin position="54"/>
        <end position="64"/>
    </location>
</feature>
<accession>A0A0W0VD70</accession>
<reference evidence="4 5" key="1">
    <citation type="submission" date="2015-11" db="EMBL/GenBank/DDBJ databases">
        <title>Genomic analysis of 38 Legionella species identifies large and diverse effector repertoires.</title>
        <authorList>
            <person name="Burstein D."/>
            <person name="Amaro F."/>
            <person name="Zusman T."/>
            <person name="Lifshitz Z."/>
            <person name="Cohen O."/>
            <person name="Gilbert J.A."/>
            <person name="Pupko T."/>
            <person name="Shuman H.A."/>
            <person name="Segal G."/>
        </authorList>
    </citation>
    <scope>NUCLEOTIDE SEQUENCE [LARGE SCALE GENOMIC DNA]</scope>
    <source>
        <strain evidence="4 5">BL-540</strain>
    </source>
</reference>
<feature type="signal peptide" evidence="2">
    <location>
        <begin position="1"/>
        <end position="24"/>
    </location>
</feature>
<sequence length="227" mass="23778">MDRVFSLKTMAILLCSSLSFGAYAAYTNNGSSSTLTVQPNPSPPTQNQNAAQPGLNQNVSSPSSVGPGAIQLTDTALQSSVQAALGAYKDKVKVSVKNSVVYLSGQLNSDTDYEKIVALTQSTPGVGNINVDNLTVKGSSQPLTDSFLTARVKGTLIKANLMGKDLPAWSIGVETKNGQVYLSGQVVSEQEKQAIINVVKSVPGVVQVQDRMEVSGTSTTNTTSADY</sequence>
<proteinExistence type="predicted"/>
<name>A0A0W0VD70_9GAMM</name>
<keyword evidence="2" id="KW-0732">Signal</keyword>
<evidence type="ECO:0000313" key="4">
    <source>
        <dbReference type="EMBL" id="KTD18067.1"/>
    </source>
</evidence>
<feature type="region of interest" description="Disordered" evidence="1">
    <location>
        <begin position="31"/>
        <end position="66"/>
    </location>
</feature>
<dbReference type="Gene3D" id="3.30.1340.30">
    <property type="match status" value="2"/>
</dbReference>
<dbReference type="InterPro" id="IPR051686">
    <property type="entry name" value="Lipoprotein_DolP"/>
</dbReference>
<organism evidence="4 5">
    <name type="scientific">Legionella jordanis</name>
    <dbReference type="NCBI Taxonomy" id="456"/>
    <lineage>
        <taxon>Bacteria</taxon>
        <taxon>Pseudomonadati</taxon>
        <taxon>Pseudomonadota</taxon>
        <taxon>Gammaproteobacteria</taxon>
        <taxon>Legionellales</taxon>
        <taxon>Legionellaceae</taxon>
        <taxon>Legionella</taxon>
    </lineage>
</organism>
<dbReference type="PROSITE" id="PS50914">
    <property type="entry name" value="BON"/>
    <property type="match status" value="2"/>
</dbReference>
<feature type="domain" description="BON" evidence="3">
    <location>
        <begin position="69"/>
        <end position="138"/>
    </location>
</feature>